<comment type="caution">
    <text evidence="3">The sequence shown here is derived from an EMBL/GenBank/DDBJ whole genome shotgun (WGS) entry which is preliminary data.</text>
</comment>
<evidence type="ECO:0000259" key="2">
    <source>
        <dbReference type="Pfam" id="PF13505"/>
    </source>
</evidence>
<evidence type="ECO:0000313" key="3">
    <source>
        <dbReference type="EMBL" id="RYU76433.1"/>
    </source>
</evidence>
<organism evidence="3 4">
    <name type="scientific">Hymenobacter persicinus</name>
    <dbReference type="NCBI Taxonomy" id="2025506"/>
    <lineage>
        <taxon>Bacteria</taxon>
        <taxon>Pseudomonadati</taxon>
        <taxon>Bacteroidota</taxon>
        <taxon>Cytophagia</taxon>
        <taxon>Cytophagales</taxon>
        <taxon>Hymenobacteraceae</taxon>
        <taxon>Hymenobacter</taxon>
    </lineage>
</organism>
<dbReference type="SUPFAM" id="SSF56925">
    <property type="entry name" value="OMPA-like"/>
    <property type="match status" value="1"/>
</dbReference>
<evidence type="ECO:0000256" key="1">
    <source>
        <dbReference type="ARBA" id="ARBA00022729"/>
    </source>
</evidence>
<dbReference type="Pfam" id="PF13505">
    <property type="entry name" value="OMP_b-brl"/>
    <property type="match status" value="1"/>
</dbReference>
<dbReference type="InterPro" id="IPR027385">
    <property type="entry name" value="Beta-barrel_OMP"/>
</dbReference>
<gene>
    <name evidence="3" type="ORF">EWM57_18650</name>
</gene>
<proteinExistence type="predicted"/>
<accession>A0A4V1ZAA9</accession>
<dbReference type="EMBL" id="SEWE01000056">
    <property type="protein sequence ID" value="RYU76433.1"/>
    <property type="molecule type" value="Genomic_DNA"/>
</dbReference>
<protein>
    <recommendedName>
        <fullName evidence="2">Outer membrane protein beta-barrel domain-containing protein</fullName>
    </recommendedName>
</protein>
<dbReference type="InterPro" id="IPR011250">
    <property type="entry name" value="OMP/PagP_B-barrel"/>
</dbReference>
<keyword evidence="1" id="KW-0732">Signal</keyword>
<dbReference type="AlphaFoldDB" id="A0A4V1ZAA9"/>
<dbReference type="Proteomes" id="UP000294155">
    <property type="component" value="Unassembled WGS sequence"/>
</dbReference>
<feature type="domain" description="Outer membrane protein beta-barrel" evidence="2">
    <location>
        <begin position="69"/>
        <end position="244"/>
    </location>
</feature>
<name>A0A4V1ZAA9_9BACT</name>
<evidence type="ECO:0000313" key="4">
    <source>
        <dbReference type="Proteomes" id="UP000294155"/>
    </source>
</evidence>
<dbReference type="OrthoDB" id="877897at2"/>
<reference evidence="3 4" key="1">
    <citation type="submission" date="2019-02" db="EMBL/GenBank/DDBJ databases">
        <title>Bacterial novel species isolated from soil.</title>
        <authorList>
            <person name="Jung H.-Y."/>
        </authorList>
    </citation>
    <scope>NUCLEOTIDE SEQUENCE [LARGE SCALE GENOMIC DNA]</scope>
    <source>
        <strain evidence="3 4">1-3-3-3</strain>
    </source>
</reference>
<keyword evidence="4" id="KW-1185">Reference proteome</keyword>
<sequence>MSSFLRVSQGRPAGKYSGGPAFFRSDFPLPAFRLQLFPAGQAPPHTLRRSALLISPLYSCYPVKKTTLTTALLVTLTVAGQAQDQPHKLEVGLDVLTYTPFQTGYNNFANTRNNDRAHWLSGGFVRYHFGQLGLRAGANYTTSTETVDDSNCADCLTGSSKSKELRLKVGGQYAPLATLPWLYGFADVYYRRYTSGGHFTGGFTGQQNATIGVTSNGVGLNAGVGATLKLTNHFSLNPEVYYDWLRARNSEDYSDPTLRSYSRSNSRTSIHTPAARLNLVYAF</sequence>